<evidence type="ECO:0008006" key="17">
    <source>
        <dbReference type="Google" id="ProtNLM"/>
    </source>
</evidence>
<keyword evidence="11" id="KW-0408">Iron</keyword>
<dbReference type="GO" id="GO:0008395">
    <property type="term" value="F:steroid hydroxylase activity"/>
    <property type="evidence" value="ECO:0007669"/>
    <property type="project" value="TreeGrafter"/>
</dbReference>
<evidence type="ECO:0000256" key="9">
    <source>
        <dbReference type="ARBA" id="ARBA00022848"/>
    </source>
</evidence>
<dbReference type="InterPro" id="IPR001128">
    <property type="entry name" value="Cyt_P450"/>
</dbReference>
<feature type="signal peptide" evidence="14">
    <location>
        <begin position="1"/>
        <end position="20"/>
    </location>
</feature>
<dbReference type="GO" id="GO:0020037">
    <property type="term" value="F:heme binding"/>
    <property type="evidence" value="ECO:0007669"/>
    <property type="project" value="InterPro"/>
</dbReference>
<organism evidence="15 16">
    <name type="scientific">Allacma fusca</name>
    <dbReference type="NCBI Taxonomy" id="39272"/>
    <lineage>
        <taxon>Eukaryota</taxon>
        <taxon>Metazoa</taxon>
        <taxon>Ecdysozoa</taxon>
        <taxon>Arthropoda</taxon>
        <taxon>Hexapoda</taxon>
        <taxon>Collembola</taxon>
        <taxon>Symphypleona</taxon>
        <taxon>Sminthuridae</taxon>
        <taxon>Allacma</taxon>
    </lineage>
</organism>
<evidence type="ECO:0000256" key="11">
    <source>
        <dbReference type="ARBA" id="ARBA00023004"/>
    </source>
</evidence>
<keyword evidence="9" id="KW-0492">Microsome</keyword>
<dbReference type="GO" id="GO:0005789">
    <property type="term" value="C:endoplasmic reticulum membrane"/>
    <property type="evidence" value="ECO:0007669"/>
    <property type="project" value="UniProtKB-SubCell"/>
</dbReference>
<dbReference type="EMBL" id="CAJVCH010007722">
    <property type="protein sequence ID" value="CAG7661519.1"/>
    <property type="molecule type" value="Genomic_DNA"/>
</dbReference>
<comment type="caution">
    <text evidence="15">The sequence shown here is derived from an EMBL/GenBank/DDBJ whole genome shotgun (WGS) entry which is preliminary data.</text>
</comment>
<evidence type="ECO:0000256" key="6">
    <source>
        <dbReference type="ARBA" id="ARBA00022617"/>
    </source>
</evidence>
<evidence type="ECO:0000256" key="12">
    <source>
        <dbReference type="ARBA" id="ARBA00023033"/>
    </source>
</evidence>
<evidence type="ECO:0000256" key="2">
    <source>
        <dbReference type="ARBA" id="ARBA00003690"/>
    </source>
</evidence>
<evidence type="ECO:0000256" key="3">
    <source>
        <dbReference type="ARBA" id="ARBA00004174"/>
    </source>
</evidence>
<evidence type="ECO:0000256" key="10">
    <source>
        <dbReference type="ARBA" id="ARBA00023002"/>
    </source>
</evidence>
<keyword evidence="6" id="KW-0349">Heme</keyword>
<keyword evidence="7" id="KW-0479">Metal-binding</keyword>
<name>A0A8J2J3K6_9HEXA</name>
<keyword evidence="8" id="KW-0256">Endoplasmic reticulum</keyword>
<proteinExistence type="inferred from homology"/>
<dbReference type="GO" id="GO:0005506">
    <property type="term" value="F:iron ion binding"/>
    <property type="evidence" value="ECO:0007669"/>
    <property type="project" value="InterPro"/>
</dbReference>
<accession>A0A8J2J3K6</accession>
<feature type="chain" id="PRO_5035173690" description="Cytochrome P450" evidence="14">
    <location>
        <begin position="21"/>
        <end position="504"/>
    </location>
</feature>
<evidence type="ECO:0000256" key="8">
    <source>
        <dbReference type="ARBA" id="ARBA00022824"/>
    </source>
</evidence>
<keyword evidence="14" id="KW-0732">Signal</keyword>
<gene>
    <name evidence="15" type="ORF">AFUS01_LOCUS1403</name>
</gene>
<keyword evidence="10" id="KW-0560">Oxidoreductase</keyword>
<dbReference type="OrthoDB" id="1103324at2759"/>
<protein>
    <recommendedName>
        <fullName evidence="17">Cytochrome P450</fullName>
    </recommendedName>
</protein>
<keyword evidence="16" id="KW-1185">Reference proteome</keyword>
<evidence type="ECO:0000256" key="4">
    <source>
        <dbReference type="ARBA" id="ARBA00004406"/>
    </source>
</evidence>
<sequence length="504" mass="57692">MVLPFLIFVTFVLIISFTLQKHGTRASTMLKRRLPPGPVGLPLVGYLPFLGKTPAETMVKLSKRYGNIISCYFGQTHVVILNDLDTIKELGRMDVFMGRFQLEIMKPFRDANCGIIFLEGKGWHEWRRFTFKSLKEMGYGKTSMEDLILDQVQNFCDYLRAKVTTPIYVKDEVEVPVVNSLWQILAGEQFDMDDPEKKDVFRIINEGVSNQNILGMVCFLPWFCKLFPTLTGYDKAAAVNGPPFKVCRDAVSRHLKVHAVGYERDFIDVALTKIKLTRDPASFFYKEVGMKNLFFTLFDIFFTGSDSVSTIIGWAMFYLAAFPRVQVKVQEEIDEVVGRGRLPGLEHRLRMIYVEATMMEVLRKSSGAPLGAMHTALEDTEFRGFFIPKRTVIMGNLHSVHHNPDHWGDPMTFRPERFLNSDGSLRRDDHFIPFFTGKRSCPGEALAFNQIFLFLTGILQNFTVELADSKLEVFMGARPGFIIRPPVEHDLVFVERSFKYSEVC</sequence>
<evidence type="ECO:0000256" key="14">
    <source>
        <dbReference type="SAM" id="SignalP"/>
    </source>
</evidence>
<dbReference type="AlphaFoldDB" id="A0A8J2J3K6"/>
<evidence type="ECO:0000256" key="13">
    <source>
        <dbReference type="ARBA" id="ARBA00023136"/>
    </source>
</evidence>
<evidence type="ECO:0000313" key="16">
    <source>
        <dbReference type="Proteomes" id="UP000708208"/>
    </source>
</evidence>
<dbReference type="GO" id="GO:0016712">
    <property type="term" value="F:oxidoreductase activity, acting on paired donors, with incorporation or reduction of molecular oxygen, reduced flavin or flavoprotein as one donor, and incorporation of one atom of oxygen"/>
    <property type="evidence" value="ECO:0007669"/>
    <property type="project" value="TreeGrafter"/>
</dbReference>
<dbReference type="Pfam" id="PF00067">
    <property type="entry name" value="p450"/>
    <property type="match status" value="1"/>
</dbReference>
<evidence type="ECO:0000313" key="15">
    <source>
        <dbReference type="EMBL" id="CAG7661519.1"/>
    </source>
</evidence>
<comment type="function">
    <text evidence="2">May be involved in the metabolism of insect hormones and in the breakdown of synthetic insecticides.</text>
</comment>
<dbReference type="FunFam" id="1.10.630.10:FF:000238">
    <property type="entry name" value="Cytochrome P450 2A6"/>
    <property type="match status" value="1"/>
</dbReference>
<comment type="cofactor">
    <cofactor evidence="1">
        <name>heme</name>
        <dbReference type="ChEBI" id="CHEBI:30413"/>
    </cofactor>
</comment>
<dbReference type="GO" id="GO:0006082">
    <property type="term" value="P:organic acid metabolic process"/>
    <property type="evidence" value="ECO:0007669"/>
    <property type="project" value="TreeGrafter"/>
</dbReference>
<dbReference type="PANTHER" id="PTHR24300:SF376">
    <property type="entry name" value="CYTOCHROME P450 15A1"/>
    <property type="match status" value="1"/>
</dbReference>
<evidence type="ECO:0000256" key="5">
    <source>
        <dbReference type="ARBA" id="ARBA00010617"/>
    </source>
</evidence>
<keyword evidence="12" id="KW-0503">Monooxygenase</keyword>
<evidence type="ECO:0000256" key="1">
    <source>
        <dbReference type="ARBA" id="ARBA00001971"/>
    </source>
</evidence>
<evidence type="ECO:0000256" key="7">
    <source>
        <dbReference type="ARBA" id="ARBA00022723"/>
    </source>
</evidence>
<dbReference type="PANTHER" id="PTHR24300">
    <property type="entry name" value="CYTOCHROME P450 508A4-RELATED"/>
    <property type="match status" value="1"/>
</dbReference>
<keyword evidence="13" id="KW-0472">Membrane</keyword>
<comment type="similarity">
    <text evidence="5">Belongs to the cytochrome P450 family.</text>
</comment>
<dbReference type="InterPro" id="IPR050182">
    <property type="entry name" value="Cytochrome_P450_fam2"/>
</dbReference>
<dbReference type="GO" id="GO:0006805">
    <property type="term" value="P:xenobiotic metabolic process"/>
    <property type="evidence" value="ECO:0007669"/>
    <property type="project" value="TreeGrafter"/>
</dbReference>
<reference evidence="15" key="1">
    <citation type="submission" date="2021-06" db="EMBL/GenBank/DDBJ databases">
        <authorList>
            <person name="Hodson N. C."/>
            <person name="Mongue J. A."/>
            <person name="Jaron S. K."/>
        </authorList>
    </citation>
    <scope>NUCLEOTIDE SEQUENCE</scope>
</reference>
<comment type="subcellular location">
    <subcellularLocation>
        <location evidence="4">Endoplasmic reticulum membrane</location>
        <topology evidence="4">Peripheral membrane protein</topology>
    </subcellularLocation>
    <subcellularLocation>
        <location evidence="3">Microsome membrane</location>
        <topology evidence="3">Peripheral membrane protein</topology>
    </subcellularLocation>
</comment>
<dbReference type="Proteomes" id="UP000708208">
    <property type="component" value="Unassembled WGS sequence"/>
</dbReference>